<name>A0A3N1VGA6_9BACT</name>
<dbReference type="OrthoDB" id="5522863at2"/>
<sequence>MWTWLQHSDWNTLVQLLLDAILLFVVLNLLRHRRPQSPRSSLPHGQVIESFERILAETKTLSEEFDRNLRERGRLIQNVLEALDAKLSEARAILKKLSELEGAVPPSASTPKPDSSSKTGIEKILQLAKAGQSPQEIAARVHRPLGEVELILGLHKLQQKNSH</sequence>
<accession>A0A3N1VGA6</accession>
<reference evidence="2 3" key="1">
    <citation type="submission" date="2018-11" db="EMBL/GenBank/DDBJ databases">
        <title>Genomic Encyclopedia of Type Strains, Phase IV (KMG-IV): sequencing the most valuable type-strain genomes for metagenomic binning, comparative biology and taxonomic classification.</title>
        <authorList>
            <person name="Goeker M."/>
        </authorList>
    </citation>
    <scope>NUCLEOTIDE SEQUENCE [LARGE SCALE GENOMIC DNA]</scope>
    <source>
        <strain evidence="2 3">DSM 22027</strain>
    </source>
</reference>
<evidence type="ECO:0000313" key="3">
    <source>
        <dbReference type="Proteomes" id="UP000276223"/>
    </source>
</evidence>
<proteinExistence type="predicted"/>
<protein>
    <recommendedName>
        <fullName evidence="4">DUF2802 domain-containing protein</fullName>
    </recommendedName>
</protein>
<dbReference type="RefSeq" id="WP_123289578.1">
    <property type="nucleotide sequence ID" value="NZ_RJVA01000010.1"/>
</dbReference>
<feature type="transmembrane region" description="Helical" evidence="1">
    <location>
        <begin position="12"/>
        <end position="30"/>
    </location>
</feature>
<gene>
    <name evidence="2" type="ORF">EDC27_1087</name>
</gene>
<evidence type="ECO:0000256" key="1">
    <source>
        <dbReference type="SAM" id="Phobius"/>
    </source>
</evidence>
<evidence type="ECO:0000313" key="2">
    <source>
        <dbReference type="EMBL" id="ROR01893.1"/>
    </source>
</evidence>
<keyword evidence="1" id="KW-1133">Transmembrane helix</keyword>
<keyword evidence="1" id="KW-0812">Transmembrane</keyword>
<dbReference type="AlphaFoldDB" id="A0A3N1VGA6"/>
<dbReference type="EMBL" id="RJVA01000010">
    <property type="protein sequence ID" value="ROR01893.1"/>
    <property type="molecule type" value="Genomic_DNA"/>
</dbReference>
<comment type="caution">
    <text evidence="2">The sequence shown here is derived from an EMBL/GenBank/DDBJ whole genome shotgun (WGS) entry which is preliminary data.</text>
</comment>
<evidence type="ECO:0008006" key="4">
    <source>
        <dbReference type="Google" id="ProtNLM"/>
    </source>
</evidence>
<organism evidence="2 3">
    <name type="scientific">Desulfosoma caldarium</name>
    <dbReference type="NCBI Taxonomy" id="610254"/>
    <lineage>
        <taxon>Bacteria</taxon>
        <taxon>Pseudomonadati</taxon>
        <taxon>Thermodesulfobacteriota</taxon>
        <taxon>Syntrophobacteria</taxon>
        <taxon>Syntrophobacterales</taxon>
        <taxon>Syntrophobacteraceae</taxon>
        <taxon>Desulfosoma</taxon>
    </lineage>
</organism>
<dbReference type="Proteomes" id="UP000276223">
    <property type="component" value="Unassembled WGS sequence"/>
</dbReference>
<keyword evidence="1" id="KW-0472">Membrane</keyword>
<keyword evidence="3" id="KW-1185">Reference proteome</keyword>